<dbReference type="Proteomes" id="UP001271249">
    <property type="component" value="Unassembled WGS sequence"/>
</dbReference>
<proteinExistence type="predicted"/>
<reference evidence="1 2" key="1">
    <citation type="submission" date="2023-08" db="EMBL/GenBank/DDBJ databases">
        <title>Implementing the SeqCode for naming new Mesorhizobium species isolated from Vachellia karroo root nodules.</title>
        <authorList>
            <person name="Van Lill M."/>
        </authorList>
    </citation>
    <scope>NUCLEOTIDE SEQUENCE [LARGE SCALE GENOMIC DNA]</scope>
    <source>
        <strain evidence="1 2">VK22B</strain>
    </source>
</reference>
<dbReference type="RefSeq" id="WP_320228443.1">
    <property type="nucleotide sequence ID" value="NZ_JAVIJC010000028.1"/>
</dbReference>
<organism evidence="1 2">
    <name type="scientific">Mesorhizobium captivum</name>
    <dbReference type="NCBI Taxonomy" id="3072319"/>
    <lineage>
        <taxon>Bacteria</taxon>
        <taxon>Pseudomonadati</taxon>
        <taxon>Pseudomonadota</taxon>
        <taxon>Alphaproteobacteria</taxon>
        <taxon>Hyphomicrobiales</taxon>
        <taxon>Phyllobacteriaceae</taxon>
        <taxon>Mesorhizobium</taxon>
    </lineage>
</organism>
<name>A0ABU4Z5R7_9HYPH</name>
<evidence type="ECO:0000313" key="1">
    <source>
        <dbReference type="EMBL" id="MDX8494623.1"/>
    </source>
</evidence>
<comment type="caution">
    <text evidence="1">The sequence shown here is derived from an EMBL/GenBank/DDBJ whole genome shotgun (WGS) entry which is preliminary data.</text>
</comment>
<sequence>MEDDFDPGQFTAEYNTPEGRKLWKILNRKDVVARMETASDLGQAALAAVEEILLEEMGRVILEDRFKQMAGRMTRQILERRGFEHVASDVRLNSVPFYKASRYKRRDRPGLYLFRNSSNPRDICVTDTRNGEKLPALPDERRWIYVNHLDSPLKAQIGFDLNLKAAIAEVQKHGFLRHEVPRLLRASQAR</sequence>
<accession>A0ABU4Z5R7</accession>
<protein>
    <submittedName>
        <fullName evidence="1">Uncharacterized protein</fullName>
    </submittedName>
</protein>
<keyword evidence="2" id="KW-1185">Reference proteome</keyword>
<dbReference type="EMBL" id="JAVIJC010000028">
    <property type="protein sequence ID" value="MDX8494623.1"/>
    <property type="molecule type" value="Genomic_DNA"/>
</dbReference>
<gene>
    <name evidence="1" type="ORF">RFN29_23920</name>
</gene>
<evidence type="ECO:0000313" key="2">
    <source>
        <dbReference type="Proteomes" id="UP001271249"/>
    </source>
</evidence>